<evidence type="ECO:0000313" key="1">
    <source>
        <dbReference type="EMBL" id="SEW04338.1"/>
    </source>
</evidence>
<dbReference type="EMBL" id="FOJI01000003">
    <property type="protein sequence ID" value="SEW04338.1"/>
    <property type="molecule type" value="Genomic_DNA"/>
</dbReference>
<dbReference type="Proteomes" id="UP000199701">
    <property type="component" value="Unassembled WGS sequence"/>
</dbReference>
<proteinExistence type="predicted"/>
<dbReference type="STRING" id="99656.SAMN05421659_103331"/>
<accession>A0A1I0NSE8</accession>
<reference evidence="1 2" key="1">
    <citation type="submission" date="2016-10" db="EMBL/GenBank/DDBJ databases">
        <authorList>
            <person name="de Groot N.N."/>
        </authorList>
    </citation>
    <scope>NUCLEOTIDE SEQUENCE [LARGE SCALE GENOMIC DNA]</scope>
    <source>
        <strain evidence="1 2">DSM 9179</strain>
    </source>
</reference>
<evidence type="ECO:0000313" key="2">
    <source>
        <dbReference type="Proteomes" id="UP000199701"/>
    </source>
</evidence>
<dbReference type="AlphaFoldDB" id="A0A1I0NSE8"/>
<dbReference type="RefSeq" id="WP_092451600.1">
    <property type="nucleotide sequence ID" value="NZ_FOJI01000003.1"/>
</dbReference>
<gene>
    <name evidence="1" type="ORF">SAMN05421659_103331</name>
</gene>
<sequence length="60" mass="6910">MILGMNVRTNRRTDFRGFKGKIIKFEYKIGIKFISVDYDLQEIFVADLIGAGDLVPFLIL</sequence>
<keyword evidence="2" id="KW-1185">Reference proteome</keyword>
<protein>
    <submittedName>
        <fullName evidence="1">Uncharacterized protein</fullName>
    </submittedName>
</protein>
<organism evidence="1 2">
    <name type="scientific">[Clostridium] fimetarium</name>
    <dbReference type="NCBI Taxonomy" id="99656"/>
    <lineage>
        <taxon>Bacteria</taxon>
        <taxon>Bacillati</taxon>
        <taxon>Bacillota</taxon>
        <taxon>Clostridia</taxon>
        <taxon>Lachnospirales</taxon>
        <taxon>Lachnospiraceae</taxon>
    </lineage>
</organism>
<name>A0A1I0NSE8_9FIRM</name>